<dbReference type="InterPro" id="IPR014349">
    <property type="entry name" value="Rieske_Fe-S_prot"/>
</dbReference>
<dbReference type="PANTHER" id="PTHR10134">
    <property type="entry name" value="CYTOCHROME B-C1 COMPLEX SUBUNIT RIESKE, MITOCHONDRIAL"/>
    <property type="match status" value="1"/>
</dbReference>
<dbReference type="PRINTS" id="PR00162">
    <property type="entry name" value="RIESKE"/>
</dbReference>
<dbReference type="InterPro" id="IPR017941">
    <property type="entry name" value="Rieske_2Fe-2S"/>
</dbReference>
<dbReference type="InterPro" id="IPR019470">
    <property type="entry name" value="Ubiq_cytC_Rdtase_Fe-S_su_TAT"/>
</dbReference>
<dbReference type="AlphaFoldDB" id="A0AAD2F5Q0"/>
<dbReference type="InterPro" id="IPR005805">
    <property type="entry name" value="Rieske_Fe-S_prot_C"/>
</dbReference>
<evidence type="ECO:0000256" key="17">
    <source>
        <dbReference type="ARBA" id="ARBA00023136"/>
    </source>
</evidence>
<comment type="similarity">
    <text evidence="3">Belongs to the Rieske iron-sulfur protein family.</text>
</comment>
<keyword evidence="9" id="KW-0812">Transmembrane</keyword>
<evidence type="ECO:0000256" key="4">
    <source>
        <dbReference type="ARBA" id="ARBA00011649"/>
    </source>
</evidence>
<dbReference type="EMBL" id="CATZAZ010000011">
    <property type="protein sequence ID" value="CAJ0804035.1"/>
    <property type="molecule type" value="Genomic_DNA"/>
</dbReference>
<comment type="miscellaneous">
    <text evidence="20">The Rieske protein is a high potential 2Fe-2S protein.</text>
</comment>
<name>A0AAD2F5Q0_9RALS</name>
<dbReference type="PROSITE" id="PS51318">
    <property type="entry name" value="TAT"/>
    <property type="match status" value="1"/>
</dbReference>
<dbReference type="GO" id="GO:0005886">
    <property type="term" value="C:plasma membrane"/>
    <property type="evidence" value="ECO:0007669"/>
    <property type="project" value="UniProtKB-SubCell"/>
</dbReference>
<evidence type="ECO:0000256" key="13">
    <source>
        <dbReference type="ARBA" id="ARBA00022982"/>
    </source>
</evidence>
<dbReference type="InterPro" id="IPR036922">
    <property type="entry name" value="Rieske_2Fe-2S_sf"/>
</dbReference>
<dbReference type="RefSeq" id="WP_012435798.1">
    <property type="nucleotide sequence ID" value="NZ_CATZAZ010000011.1"/>
</dbReference>
<evidence type="ECO:0000256" key="8">
    <source>
        <dbReference type="ARBA" id="ARBA00022475"/>
    </source>
</evidence>
<accession>A0AAD2F5Q0</accession>
<dbReference type="NCBIfam" id="TIGR01416">
    <property type="entry name" value="Rieske_proteo"/>
    <property type="match status" value="1"/>
</dbReference>
<comment type="subcellular location">
    <subcellularLocation>
        <location evidence="2">Cell membrane</location>
        <topology evidence="2">Single-pass membrane protein</topology>
    </subcellularLocation>
</comment>
<dbReference type="EC" id="7.1.1.8" evidence="5 20"/>
<reference evidence="23" key="1">
    <citation type="submission" date="2023-07" db="EMBL/GenBank/DDBJ databases">
        <authorList>
            <person name="Peeters C."/>
        </authorList>
    </citation>
    <scope>NUCLEOTIDE SEQUENCE</scope>
    <source>
        <strain evidence="23">R-77560</strain>
    </source>
</reference>
<evidence type="ECO:0000256" key="1">
    <source>
        <dbReference type="ARBA" id="ARBA00002444"/>
    </source>
</evidence>
<evidence type="ECO:0000313" key="23">
    <source>
        <dbReference type="EMBL" id="CAJ0804035.1"/>
    </source>
</evidence>
<evidence type="ECO:0000256" key="21">
    <source>
        <dbReference type="RuleBase" id="RU004497"/>
    </source>
</evidence>
<evidence type="ECO:0000256" key="14">
    <source>
        <dbReference type="ARBA" id="ARBA00022989"/>
    </source>
</evidence>
<dbReference type="Gene3D" id="1.20.5.510">
    <property type="entry name" value="Single helix bin"/>
    <property type="match status" value="1"/>
</dbReference>
<evidence type="ECO:0000256" key="12">
    <source>
        <dbReference type="ARBA" id="ARBA00022967"/>
    </source>
</evidence>
<evidence type="ECO:0000256" key="5">
    <source>
        <dbReference type="ARBA" id="ARBA00012951"/>
    </source>
</evidence>
<evidence type="ECO:0000256" key="19">
    <source>
        <dbReference type="ARBA" id="ARBA00029351"/>
    </source>
</evidence>
<evidence type="ECO:0000256" key="20">
    <source>
        <dbReference type="RuleBase" id="RU004494"/>
    </source>
</evidence>
<evidence type="ECO:0000256" key="3">
    <source>
        <dbReference type="ARBA" id="ARBA00010651"/>
    </source>
</evidence>
<dbReference type="Gene3D" id="2.102.10.10">
    <property type="entry name" value="Rieske [2Fe-2S] iron-sulphur domain"/>
    <property type="match status" value="1"/>
</dbReference>
<comment type="subunit">
    <text evidence="4 21">The main subunits of complex b-c1 are: cytochrome b, cytochrome c1 and the Rieske protein.</text>
</comment>
<evidence type="ECO:0000256" key="18">
    <source>
        <dbReference type="ARBA" id="ARBA00023157"/>
    </source>
</evidence>
<evidence type="ECO:0000256" key="11">
    <source>
        <dbReference type="ARBA" id="ARBA00022723"/>
    </source>
</evidence>
<sequence>MSKPSVDSRTVRQRRLLLLATGTVGGVGLAGATLPFVASMAPSRAARSKGAPVEVNLDSVEPGALVTVAWRGKPVWILHRTRDMLDRLGTHDNLLGDPRSKEDQQPAYARNATRSLRPDYFVAVGICTHLGCIPNYRPEVGAPDLGDHWPGGFFCPCHGSKFDLAGRVFLNVPAPLNLEIPPYQYLDNTRLIVGEDRFGAR</sequence>
<keyword evidence="17" id="KW-0472">Membrane</keyword>
<dbReference type="GO" id="GO:0008121">
    <property type="term" value="F:quinol-cytochrome-c reductase activity"/>
    <property type="evidence" value="ECO:0007669"/>
    <property type="project" value="UniProtKB-EC"/>
</dbReference>
<dbReference type="Pfam" id="PF10399">
    <property type="entry name" value="UCR_Fe-S_N"/>
    <property type="match status" value="1"/>
</dbReference>
<evidence type="ECO:0000256" key="6">
    <source>
        <dbReference type="ARBA" id="ARBA00019816"/>
    </source>
</evidence>
<keyword evidence="14" id="KW-1133">Transmembrane helix</keyword>
<keyword evidence="8" id="KW-1003">Cell membrane</keyword>
<keyword evidence="7 20" id="KW-0813">Transport</keyword>
<evidence type="ECO:0000256" key="9">
    <source>
        <dbReference type="ARBA" id="ARBA00022692"/>
    </source>
</evidence>
<evidence type="ECO:0000256" key="7">
    <source>
        <dbReference type="ARBA" id="ARBA00022448"/>
    </source>
</evidence>
<organism evidence="23 24">
    <name type="scientific">Ralstonia thomasii</name>
    <dbReference type="NCBI Taxonomy" id="3058596"/>
    <lineage>
        <taxon>Bacteria</taxon>
        <taxon>Pseudomonadati</taxon>
        <taxon>Pseudomonadota</taxon>
        <taxon>Betaproteobacteria</taxon>
        <taxon>Burkholderiales</taxon>
        <taxon>Burkholderiaceae</taxon>
        <taxon>Ralstonia</taxon>
    </lineage>
</organism>
<protein>
    <recommendedName>
        <fullName evidence="6 20">Ubiquinol-cytochrome c reductase iron-sulfur subunit</fullName>
        <ecNumber evidence="5 20">7.1.1.8</ecNumber>
    </recommendedName>
</protein>
<comment type="function">
    <text evidence="1">Component of the ubiquinol-cytochrome c reductase complex (complex III or cytochrome b-c1 complex), which is a respiratory chain that generates an electrochemical potential coupled to ATP synthesis.</text>
</comment>
<keyword evidence="13 20" id="KW-0249">Electron transport</keyword>
<dbReference type="Proteomes" id="UP001189756">
    <property type="component" value="Unassembled WGS sequence"/>
</dbReference>
<evidence type="ECO:0000256" key="15">
    <source>
        <dbReference type="ARBA" id="ARBA00023004"/>
    </source>
</evidence>
<keyword evidence="10" id="KW-0001">2Fe-2S</keyword>
<dbReference type="PROSITE" id="PS51296">
    <property type="entry name" value="RIESKE"/>
    <property type="match status" value="1"/>
</dbReference>
<comment type="caution">
    <text evidence="23">The sequence shown here is derived from an EMBL/GenBank/DDBJ whole genome shotgun (WGS) entry which is preliminary data.</text>
</comment>
<dbReference type="InterPro" id="IPR006317">
    <property type="entry name" value="Ubiquinol_cyt_c_Rdtase_Fe-S-su"/>
</dbReference>
<keyword evidence="15" id="KW-0408">Iron</keyword>
<evidence type="ECO:0000256" key="2">
    <source>
        <dbReference type="ARBA" id="ARBA00004162"/>
    </source>
</evidence>
<keyword evidence="16" id="KW-0411">Iron-sulfur</keyword>
<evidence type="ECO:0000256" key="16">
    <source>
        <dbReference type="ARBA" id="ARBA00023014"/>
    </source>
</evidence>
<dbReference type="GO" id="GO:0046872">
    <property type="term" value="F:metal ion binding"/>
    <property type="evidence" value="ECO:0007669"/>
    <property type="project" value="UniProtKB-KW"/>
</dbReference>
<feature type="domain" description="Rieske" evidence="22">
    <location>
        <begin position="87"/>
        <end position="192"/>
    </location>
</feature>
<comment type="catalytic activity">
    <reaction evidence="19 20">
        <text>a quinol + 2 Fe(III)-[cytochrome c](out) = a quinone + 2 Fe(II)-[cytochrome c](out) + 2 H(+)(out)</text>
        <dbReference type="Rhea" id="RHEA:11484"/>
        <dbReference type="Rhea" id="RHEA-COMP:10350"/>
        <dbReference type="Rhea" id="RHEA-COMP:14399"/>
        <dbReference type="ChEBI" id="CHEBI:15378"/>
        <dbReference type="ChEBI" id="CHEBI:24646"/>
        <dbReference type="ChEBI" id="CHEBI:29033"/>
        <dbReference type="ChEBI" id="CHEBI:29034"/>
        <dbReference type="ChEBI" id="CHEBI:132124"/>
        <dbReference type="EC" id="7.1.1.8"/>
    </reaction>
</comment>
<keyword evidence="18" id="KW-1015">Disulfide bond</keyword>
<keyword evidence="11" id="KW-0479">Metal-binding</keyword>
<dbReference type="GO" id="GO:0051537">
    <property type="term" value="F:2 iron, 2 sulfur cluster binding"/>
    <property type="evidence" value="ECO:0007669"/>
    <property type="project" value="UniProtKB-KW"/>
</dbReference>
<dbReference type="InterPro" id="IPR006311">
    <property type="entry name" value="TAT_signal"/>
</dbReference>
<proteinExistence type="inferred from homology"/>
<dbReference type="Pfam" id="PF00355">
    <property type="entry name" value="Rieske"/>
    <property type="match status" value="1"/>
</dbReference>
<dbReference type="SUPFAM" id="SSF50022">
    <property type="entry name" value="ISP domain"/>
    <property type="match status" value="1"/>
</dbReference>
<dbReference type="CDD" id="cd03470">
    <property type="entry name" value="Rieske_cytochrome_bc1"/>
    <property type="match status" value="1"/>
</dbReference>
<evidence type="ECO:0000259" key="22">
    <source>
        <dbReference type="PROSITE" id="PS51296"/>
    </source>
</evidence>
<comment type="cofactor">
    <cofactor evidence="20">
        <name>[2Fe-2S] cluster</name>
        <dbReference type="ChEBI" id="CHEBI:190135"/>
    </cofactor>
    <text evidence="20">Binds 1 [2Fe-2S] cluster per subunit.</text>
</comment>
<keyword evidence="12" id="KW-1278">Translocase</keyword>
<evidence type="ECO:0000313" key="24">
    <source>
        <dbReference type="Proteomes" id="UP001189756"/>
    </source>
</evidence>
<gene>
    <name evidence="23" type="primary">petA_2</name>
    <name evidence="23" type="ORF">R77560_04007</name>
</gene>
<evidence type="ECO:0000256" key="10">
    <source>
        <dbReference type="ARBA" id="ARBA00022714"/>
    </source>
</evidence>